<dbReference type="HOGENOM" id="CLU_2251136_0_0_1"/>
<evidence type="ECO:0000313" key="2">
    <source>
        <dbReference type="EMBL" id="KIK28730.1"/>
    </source>
</evidence>
<feature type="region of interest" description="Disordered" evidence="1">
    <location>
        <begin position="54"/>
        <end position="78"/>
    </location>
</feature>
<accession>A0A0C9YUL8</accession>
<dbReference type="AlphaFoldDB" id="A0A0C9YUL8"/>
<evidence type="ECO:0000313" key="3">
    <source>
        <dbReference type="Proteomes" id="UP000054018"/>
    </source>
</evidence>
<organism evidence="2 3">
    <name type="scientific">Pisolithus microcarpus 441</name>
    <dbReference type="NCBI Taxonomy" id="765257"/>
    <lineage>
        <taxon>Eukaryota</taxon>
        <taxon>Fungi</taxon>
        <taxon>Dikarya</taxon>
        <taxon>Basidiomycota</taxon>
        <taxon>Agaricomycotina</taxon>
        <taxon>Agaricomycetes</taxon>
        <taxon>Agaricomycetidae</taxon>
        <taxon>Boletales</taxon>
        <taxon>Sclerodermatineae</taxon>
        <taxon>Pisolithaceae</taxon>
        <taxon>Pisolithus</taxon>
    </lineage>
</organism>
<dbReference type="EMBL" id="KN833691">
    <property type="protein sequence ID" value="KIK28730.1"/>
    <property type="molecule type" value="Genomic_DNA"/>
</dbReference>
<feature type="compositionally biased region" description="Basic and acidic residues" evidence="1">
    <location>
        <begin position="55"/>
        <end position="69"/>
    </location>
</feature>
<sequence>MGAVPPNELNVRGVRGQQTVCLVRFNDHRYPSQYDSRVAVTIITRKHPFYRPHRHFDVRSRSTERDMGNKRQVGMSSVCDGPCRGGGLVGYQSLEKDLESSSAA</sequence>
<keyword evidence="3" id="KW-1185">Reference proteome</keyword>
<reference evidence="3" key="2">
    <citation type="submission" date="2015-01" db="EMBL/GenBank/DDBJ databases">
        <title>Evolutionary Origins and Diversification of the Mycorrhizal Mutualists.</title>
        <authorList>
            <consortium name="DOE Joint Genome Institute"/>
            <consortium name="Mycorrhizal Genomics Consortium"/>
            <person name="Kohler A."/>
            <person name="Kuo A."/>
            <person name="Nagy L.G."/>
            <person name="Floudas D."/>
            <person name="Copeland A."/>
            <person name="Barry K.W."/>
            <person name="Cichocki N."/>
            <person name="Veneault-Fourrey C."/>
            <person name="LaButti K."/>
            <person name="Lindquist E.A."/>
            <person name="Lipzen A."/>
            <person name="Lundell T."/>
            <person name="Morin E."/>
            <person name="Murat C."/>
            <person name="Riley R."/>
            <person name="Ohm R."/>
            <person name="Sun H."/>
            <person name="Tunlid A."/>
            <person name="Henrissat B."/>
            <person name="Grigoriev I.V."/>
            <person name="Hibbett D.S."/>
            <person name="Martin F."/>
        </authorList>
    </citation>
    <scope>NUCLEOTIDE SEQUENCE [LARGE SCALE GENOMIC DNA]</scope>
    <source>
        <strain evidence="3">441</strain>
    </source>
</reference>
<reference evidence="2 3" key="1">
    <citation type="submission" date="2014-04" db="EMBL/GenBank/DDBJ databases">
        <authorList>
            <consortium name="DOE Joint Genome Institute"/>
            <person name="Kuo A."/>
            <person name="Kohler A."/>
            <person name="Costa M.D."/>
            <person name="Nagy L.G."/>
            <person name="Floudas D."/>
            <person name="Copeland A."/>
            <person name="Barry K.W."/>
            <person name="Cichocki N."/>
            <person name="Veneault-Fourrey C."/>
            <person name="LaButti K."/>
            <person name="Lindquist E.A."/>
            <person name="Lipzen A."/>
            <person name="Lundell T."/>
            <person name="Morin E."/>
            <person name="Murat C."/>
            <person name="Sun H."/>
            <person name="Tunlid A."/>
            <person name="Henrissat B."/>
            <person name="Grigoriev I.V."/>
            <person name="Hibbett D.S."/>
            <person name="Martin F."/>
            <person name="Nordberg H.P."/>
            <person name="Cantor M.N."/>
            <person name="Hua S.X."/>
        </authorList>
    </citation>
    <scope>NUCLEOTIDE SEQUENCE [LARGE SCALE GENOMIC DNA]</scope>
    <source>
        <strain evidence="2 3">441</strain>
    </source>
</reference>
<gene>
    <name evidence="2" type="ORF">PISMIDRAFT_672908</name>
</gene>
<protein>
    <submittedName>
        <fullName evidence="2">Uncharacterized protein</fullName>
    </submittedName>
</protein>
<name>A0A0C9YUL8_9AGAM</name>
<evidence type="ECO:0000256" key="1">
    <source>
        <dbReference type="SAM" id="MobiDB-lite"/>
    </source>
</evidence>
<dbReference type="Proteomes" id="UP000054018">
    <property type="component" value="Unassembled WGS sequence"/>
</dbReference>
<proteinExistence type="predicted"/>